<accession>A0A6B0T4I5</accession>
<keyword evidence="4" id="KW-1185">Reference proteome</keyword>
<reference evidence="3 4" key="1">
    <citation type="submission" date="2019-12" db="EMBL/GenBank/DDBJ databases">
        <title>Isolation and characterization of three novel carbon monoxide-oxidizing members of Halobacteria from salione crusts and soils.</title>
        <authorList>
            <person name="Myers M.R."/>
            <person name="King G.M."/>
        </authorList>
    </citation>
    <scope>NUCLEOTIDE SEQUENCE [LARGE SCALE GENOMIC DNA]</scope>
    <source>
        <strain evidence="3 4">WSH3</strain>
    </source>
</reference>
<dbReference type="Proteomes" id="UP000466535">
    <property type="component" value="Unassembled WGS sequence"/>
</dbReference>
<comment type="caution">
    <text evidence="3">The sequence shown here is derived from an EMBL/GenBank/DDBJ whole genome shotgun (WGS) entry which is preliminary data.</text>
</comment>
<dbReference type="PANTHER" id="PTHR12526">
    <property type="entry name" value="GLYCOSYLTRANSFERASE"/>
    <property type="match status" value="1"/>
</dbReference>
<evidence type="ECO:0000313" key="3">
    <source>
        <dbReference type="EMBL" id="MXR50423.1"/>
    </source>
</evidence>
<evidence type="ECO:0000259" key="2">
    <source>
        <dbReference type="Pfam" id="PF13439"/>
    </source>
</evidence>
<dbReference type="AlphaFoldDB" id="A0A6B0T4I5"/>
<dbReference type="SUPFAM" id="SSF53756">
    <property type="entry name" value="UDP-Glycosyltransferase/glycogen phosphorylase"/>
    <property type="match status" value="1"/>
</dbReference>
<dbReference type="EMBL" id="WUUT01000001">
    <property type="protein sequence ID" value="MXR50423.1"/>
    <property type="molecule type" value="Genomic_DNA"/>
</dbReference>
<protein>
    <submittedName>
        <fullName evidence="3">Glycosyltransferase</fullName>
    </submittedName>
</protein>
<dbReference type="RefSeq" id="WP_159762552.1">
    <property type="nucleotide sequence ID" value="NZ_WUUT01000001.1"/>
</dbReference>
<dbReference type="InterPro" id="IPR001296">
    <property type="entry name" value="Glyco_trans_1"/>
</dbReference>
<keyword evidence="3" id="KW-0808">Transferase</keyword>
<dbReference type="InterPro" id="IPR028098">
    <property type="entry name" value="Glyco_trans_4-like_N"/>
</dbReference>
<dbReference type="Gene3D" id="3.40.50.2000">
    <property type="entry name" value="Glycogen Phosphorylase B"/>
    <property type="match status" value="2"/>
</dbReference>
<organism evidence="3 4">
    <name type="scientific">Halovenus carboxidivorans</name>
    <dbReference type="NCBI Taxonomy" id="2692199"/>
    <lineage>
        <taxon>Archaea</taxon>
        <taxon>Methanobacteriati</taxon>
        <taxon>Methanobacteriota</taxon>
        <taxon>Stenosarchaea group</taxon>
        <taxon>Halobacteria</taxon>
        <taxon>Halobacteriales</taxon>
        <taxon>Haloarculaceae</taxon>
        <taxon>Halovenus</taxon>
    </lineage>
</organism>
<dbReference type="Pfam" id="PF13439">
    <property type="entry name" value="Glyco_transf_4"/>
    <property type="match status" value="1"/>
</dbReference>
<evidence type="ECO:0000313" key="4">
    <source>
        <dbReference type="Proteomes" id="UP000466535"/>
    </source>
</evidence>
<dbReference type="GO" id="GO:0016757">
    <property type="term" value="F:glycosyltransferase activity"/>
    <property type="evidence" value="ECO:0007669"/>
    <property type="project" value="InterPro"/>
</dbReference>
<name>A0A6B0T4I5_9EURY</name>
<evidence type="ECO:0000259" key="1">
    <source>
        <dbReference type="Pfam" id="PF00534"/>
    </source>
</evidence>
<proteinExistence type="predicted"/>
<gene>
    <name evidence="3" type="ORF">GRX03_02220</name>
</gene>
<feature type="domain" description="Glycosyltransferase subfamily 4-like N-terminal" evidence="2">
    <location>
        <begin position="23"/>
        <end position="180"/>
    </location>
</feature>
<dbReference type="PANTHER" id="PTHR12526:SF630">
    <property type="entry name" value="GLYCOSYLTRANSFERASE"/>
    <property type="match status" value="1"/>
</dbReference>
<dbReference type="OrthoDB" id="132546at2157"/>
<sequence>MTDNEHKVIDVAFLIGNLNKEHGGGQQLLYDICRQLPEDEFDLTVYFMFGDGTYRPLFEEEGVDVIDIDADSNYDLVAFHRLVHQLRRGNHEILHTNSPISGVWGRIAATIVDVPNIISVEHNMHQTYKFQARVANGLSLPLADHIVGVSNAVTESFLPWEAPLLKSTPKHTIVNGIDVEEIESHFGECRAVLQQYTDCSPEELIIGSVGRLTEQKGYEYLIKAFSEVRREHPTAKLILIGDGPKRDKLEQIAIDEQVRESTHFTGYVPEVYPFLPAFDVGVFPSLWEGLPLAPAECMTAKCPIIASDIPPFNELLSDAGVLVPTSKPEAISNEISRLLTDEERRKQLGKQAYQRVNEEFSIQRTVSEYAQLYREVTHE</sequence>
<dbReference type="Pfam" id="PF00534">
    <property type="entry name" value="Glycos_transf_1"/>
    <property type="match status" value="1"/>
</dbReference>
<feature type="domain" description="Glycosyl transferase family 1" evidence="1">
    <location>
        <begin position="202"/>
        <end position="355"/>
    </location>
</feature>